<organism evidence="2 3">
    <name type="scientific">Stephania japonica</name>
    <dbReference type="NCBI Taxonomy" id="461633"/>
    <lineage>
        <taxon>Eukaryota</taxon>
        <taxon>Viridiplantae</taxon>
        <taxon>Streptophyta</taxon>
        <taxon>Embryophyta</taxon>
        <taxon>Tracheophyta</taxon>
        <taxon>Spermatophyta</taxon>
        <taxon>Magnoliopsida</taxon>
        <taxon>Ranunculales</taxon>
        <taxon>Menispermaceae</taxon>
        <taxon>Menispermoideae</taxon>
        <taxon>Cissampelideae</taxon>
        <taxon>Stephania</taxon>
    </lineage>
</organism>
<dbReference type="Proteomes" id="UP001417504">
    <property type="component" value="Unassembled WGS sequence"/>
</dbReference>
<evidence type="ECO:0000256" key="1">
    <source>
        <dbReference type="SAM" id="SignalP"/>
    </source>
</evidence>
<keyword evidence="1" id="KW-0732">Signal</keyword>
<feature type="signal peptide" evidence="1">
    <location>
        <begin position="1"/>
        <end position="21"/>
    </location>
</feature>
<keyword evidence="3" id="KW-1185">Reference proteome</keyword>
<feature type="chain" id="PRO_5043009068" evidence="1">
    <location>
        <begin position="22"/>
        <end position="98"/>
    </location>
</feature>
<gene>
    <name evidence="2" type="ORF">Sjap_012824</name>
</gene>
<comment type="caution">
    <text evidence="2">The sequence shown here is derived from an EMBL/GenBank/DDBJ whole genome shotgun (WGS) entry which is preliminary data.</text>
</comment>
<protein>
    <submittedName>
        <fullName evidence="2">Uncharacterized protein</fullName>
    </submittedName>
</protein>
<name>A0AAP0IWN3_9MAGN</name>
<evidence type="ECO:0000313" key="2">
    <source>
        <dbReference type="EMBL" id="KAK9123222.1"/>
    </source>
</evidence>
<reference evidence="2 3" key="1">
    <citation type="submission" date="2024-01" db="EMBL/GenBank/DDBJ databases">
        <title>Genome assemblies of Stephania.</title>
        <authorList>
            <person name="Yang L."/>
        </authorList>
    </citation>
    <scope>NUCLEOTIDE SEQUENCE [LARGE SCALE GENOMIC DNA]</scope>
    <source>
        <strain evidence="2">QJT</strain>
        <tissue evidence="2">Leaf</tissue>
    </source>
</reference>
<proteinExistence type="predicted"/>
<dbReference type="AlphaFoldDB" id="A0AAP0IWN3"/>
<dbReference type="EMBL" id="JBBNAE010000005">
    <property type="protein sequence ID" value="KAK9123222.1"/>
    <property type="molecule type" value="Genomic_DNA"/>
</dbReference>
<accession>A0AAP0IWN3</accession>
<evidence type="ECO:0000313" key="3">
    <source>
        <dbReference type="Proteomes" id="UP001417504"/>
    </source>
</evidence>
<sequence length="98" mass="11153">MGSFLFHWEVVALIGCGMWESSKVVASLSKENDEIFGFCRFSQTANNDEILYITTTRGERGNIVYSDTTLWKRIGSKQIIRDRITAYTWASFILDSTG</sequence>